<protein>
    <submittedName>
        <fullName evidence="1">Uncharacterized protein</fullName>
    </submittedName>
</protein>
<gene>
    <name evidence="1" type="ORF">LCMAC202_00400</name>
</gene>
<name>A0A481YYT1_9VIRU</name>
<dbReference type="EMBL" id="MK500369">
    <property type="protein sequence ID" value="QBK87704.1"/>
    <property type="molecule type" value="Genomic_DNA"/>
</dbReference>
<proteinExistence type="predicted"/>
<organism evidence="1">
    <name type="scientific">Marseillevirus LCMAC202</name>
    <dbReference type="NCBI Taxonomy" id="2506606"/>
    <lineage>
        <taxon>Viruses</taxon>
        <taxon>Varidnaviria</taxon>
        <taxon>Bamfordvirae</taxon>
        <taxon>Nucleocytoviricota</taxon>
        <taxon>Megaviricetes</taxon>
        <taxon>Pimascovirales</taxon>
        <taxon>Pimascovirales incertae sedis</taxon>
        <taxon>Marseilleviridae</taxon>
    </lineage>
</organism>
<evidence type="ECO:0000313" key="1">
    <source>
        <dbReference type="EMBL" id="QBK87704.1"/>
    </source>
</evidence>
<accession>A0A481YYT1</accession>
<reference evidence="1" key="1">
    <citation type="journal article" date="2019" name="MBio">
        <title>Virus Genomes from Deep Sea Sediments Expand the Ocean Megavirome and Support Independent Origins of Viral Gigantism.</title>
        <authorList>
            <person name="Backstrom D."/>
            <person name="Yutin N."/>
            <person name="Jorgensen S.L."/>
            <person name="Dharamshi J."/>
            <person name="Homa F."/>
            <person name="Zaremba-Niedwiedzka K."/>
            <person name="Spang A."/>
            <person name="Wolf Y.I."/>
            <person name="Koonin E.V."/>
            <person name="Ettema T.J."/>
        </authorList>
    </citation>
    <scope>NUCLEOTIDE SEQUENCE</scope>
</reference>
<sequence length="61" mass="6577">MRRADQEAAEGVRCRIKRDCEIQLSSQNGTPALLADGRVDSPPTAMRSDEAARLLLADGHG</sequence>